<gene>
    <name evidence="4" type="ORF">FEG63_26165</name>
</gene>
<comment type="caution">
    <text evidence="4">The sequence shown here is derived from an EMBL/GenBank/DDBJ whole genome shotgun (WGS) entry which is preliminary data.</text>
</comment>
<protein>
    <submittedName>
        <fullName evidence="4">Mammalian cell entry protein</fullName>
    </submittedName>
</protein>
<evidence type="ECO:0000313" key="5">
    <source>
        <dbReference type="Proteomes" id="UP000708347"/>
    </source>
</evidence>
<evidence type="ECO:0000256" key="2">
    <source>
        <dbReference type="ARBA" id="ARBA00023136"/>
    </source>
</evidence>
<dbReference type="EMBL" id="VBSB01000025">
    <property type="protein sequence ID" value="NTY63020.1"/>
    <property type="molecule type" value="Genomic_DNA"/>
</dbReference>
<evidence type="ECO:0000313" key="4">
    <source>
        <dbReference type="EMBL" id="NTY63020.1"/>
    </source>
</evidence>
<sequence length="184" mass="20228">MSPRRKLAEGQPPLFTDAVPSRQRRWLLPVTAAFTAVLAIAALAVCILVLLTHENQRRATIKEAAVLGYVRSFMTEFTSPDPFHANDYTDRVLAQATGEFAQQYRSNENQILIGVARSEPTTGAVLDAGIARWNDDGSADVLVVTKFTSKSTDGKLVAERASRWVLTATQEGDRWKVSNLTPVI</sequence>
<accession>A0ABX2K5M4</accession>
<evidence type="ECO:0000256" key="1">
    <source>
        <dbReference type="ARBA" id="ARBA00004370"/>
    </source>
</evidence>
<name>A0ABX2K5M4_9MYCO</name>
<organism evidence="4 5">
    <name type="scientific">Mycolicibacterium sphagni</name>
    <dbReference type="NCBI Taxonomy" id="1786"/>
    <lineage>
        <taxon>Bacteria</taxon>
        <taxon>Bacillati</taxon>
        <taxon>Actinomycetota</taxon>
        <taxon>Actinomycetes</taxon>
        <taxon>Mycobacteriales</taxon>
        <taxon>Mycobacteriaceae</taxon>
        <taxon>Mycolicibacterium</taxon>
    </lineage>
</organism>
<dbReference type="Proteomes" id="UP000708347">
    <property type="component" value="Unassembled WGS sequence"/>
</dbReference>
<dbReference type="RefSeq" id="WP_174400707.1">
    <property type="nucleotide sequence ID" value="NZ_VBSB01000025.1"/>
</dbReference>
<dbReference type="PANTHER" id="PTHR37042:SF4">
    <property type="entry name" value="OUTER MEMBRANE PROTEIN RV1973"/>
    <property type="match status" value="1"/>
</dbReference>
<evidence type="ECO:0000256" key="3">
    <source>
        <dbReference type="SAM" id="Phobius"/>
    </source>
</evidence>
<reference evidence="4 5" key="1">
    <citation type="submission" date="2019-05" db="EMBL/GenBank/DDBJ databases">
        <title>Mycolicibacterium sphagni ENV482 genome assembly.</title>
        <authorList>
            <person name="Chen W."/>
            <person name="Faulkner N.W."/>
            <person name="Hyman M.R."/>
        </authorList>
    </citation>
    <scope>NUCLEOTIDE SEQUENCE [LARGE SCALE GENOMIC DNA]</scope>
    <source>
        <strain evidence="4 5">ENV482</strain>
    </source>
</reference>
<keyword evidence="2 3" id="KW-0472">Membrane</keyword>
<keyword evidence="3" id="KW-1133">Transmembrane helix</keyword>
<dbReference type="PANTHER" id="PTHR37042">
    <property type="entry name" value="OUTER MEMBRANE PROTEIN RV1973"/>
    <property type="match status" value="1"/>
</dbReference>
<keyword evidence="5" id="KW-1185">Reference proteome</keyword>
<feature type="transmembrane region" description="Helical" evidence="3">
    <location>
        <begin position="26"/>
        <end position="51"/>
    </location>
</feature>
<keyword evidence="3" id="KW-0812">Transmembrane</keyword>
<comment type="subcellular location">
    <subcellularLocation>
        <location evidence="1">Membrane</location>
    </subcellularLocation>
</comment>
<proteinExistence type="predicted"/>